<protein>
    <submittedName>
        <fullName evidence="8">CD63 antigen</fullName>
    </submittedName>
</protein>
<sequence length="363" mass="39717">MLQTRYLASSNLAGNPHYWSVDIADVNDSEQGRFLSPLLAEPGPFPCPPPPRSHFPPFPSHDGQLGGEGGNEPSSGEVTREADPASIRRPADAALGSLLPSWEARAAVCWLDGPWGRGSRWTGQIRKMGVDGGMKCVKFLVFFFNFIFWLCGIALIALGIYVQIELKHTLVMTSASASGPPIVILAVGVIVFFISFFGCCGALKENYCMVTTFAVLLTLIFLVEIAAAIAGYIHKDDIKTVIDKEIRAEIAVYKNNQEVKNMLDDMQRKYSCCGASNYTDWFNGTTPSNIPSSCCKHNDTDCQKNPTVETINQEGCVTKIEAWLRKHIIIVAGVALGIAFFELLGIIFACCLMKGIRSGYEVM</sequence>
<keyword evidence="3 7" id="KW-0812">Transmembrane</keyword>
<comment type="subcellular location">
    <subcellularLocation>
        <location evidence="1">Membrane</location>
        <topology evidence="1">Multi-pass membrane protein</topology>
    </subcellularLocation>
</comment>
<dbReference type="Proteomes" id="UP001178461">
    <property type="component" value="Chromosome 2"/>
</dbReference>
<evidence type="ECO:0000256" key="4">
    <source>
        <dbReference type="ARBA" id="ARBA00022989"/>
    </source>
</evidence>
<organism evidence="8 9">
    <name type="scientific">Podarcis lilfordi</name>
    <name type="common">Lilford's wall lizard</name>
    <dbReference type="NCBI Taxonomy" id="74358"/>
    <lineage>
        <taxon>Eukaryota</taxon>
        <taxon>Metazoa</taxon>
        <taxon>Chordata</taxon>
        <taxon>Craniata</taxon>
        <taxon>Vertebrata</taxon>
        <taxon>Euteleostomi</taxon>
        <taxon>Lepidosauria</taxon>
        <taxon>Squamata</taxon>
        <taxon>Bifurcata</taxon>
        <taxon>Unidentata</taxon>
        <taxon>Episquamata</taxon>
        <taxon>Laterata</taxon>
        <taxon>Lacertibaenia</taxon>
        <taxon>Lacertidae</taxon>
        <taxon>Podarcis</taxon>
    </lineage>
</organism>
<dbReference type="Pfam" id="PF00335">
    <property type="entry name" value="Tetraspanin"/>
    <property type="match status" value="1"/>
</dbReference>
<feature type="transmembrane region" description="Helical" evidence="7">
    <location>
        <begin position="210"/>
        <end position="233"/>
    </location>
</feature>
<feature type="transmembrane region" description="Helical" evidence="7">
    <location>
        <begin position="328"/>
        <end position="353"/>
    </location>
</feature>
<dbReference type="GO" id="GO:1900746">
    <property type="term" value="P:regulation of vascular endothelial growth factor signaling pathway"/>
    <property type="evidence" value="ECO:0007669"/>
    <property type="project" value="TreeGrafter"/>
</dbReference>
<dbReference type="AlphaFoldDB" id="A0AA35JT12"/>
<keyword evidence="5 7" id="KW-0472">Membrane</keyword>
<accession>A0AA35JT12</accession>
<evidence type="ECO:0000256" key="2">
    <source>
        <dbReference type="ARBA" id="ARBA00006840"/>
    </source>
</evidence>
<dbReference type="InterPro" id="IPR008952">
    <property type="entry name" value="Tetraspanin_EC2_sf"/>
</dbReference>
<dbReference type="EMBL" id="OX395127">
    <property type="protein sequence ID" value="CAI5765576.1"/>
    <property type="molecule type" value="Genomic_DNA"/>
</dbReference>
<dbReference type="PANTHER" id="PTHR19282">
    <property type="entry name" value="TETRASPANIN"/>
    <property type="match status" value="1"/>
</dbReference>
<feature type="transmembrane region" description="Helical" evidence="7">
    <location>
        <begin position="182"/>
        <end position="203"/>
    </location>
</feature>
<feature type="compositionally biased region" description="Pro residues" evidence="6">
    <location>
        <begin position="43"/>
        <end position="59"/>
    </location>
</feature>
<dbReference type="PANTHER" id="PTHR19282:SF456">
    <property type="entry name" value="CD63 MOLECULE"/>
    <property type="match status" value="1"/>
</dbReference>
<name>A0AA35JT12_9SAUR</name>
<evidence type="ECO:0000313" key="9">
    <source>
        <dbReference type="Proteomes" id="UP001178461"/>
    </source>
</evidence>
<evidence type="ECO:0000313" key="8">
    <source>
        <dbReference type="EMBL" id="CAI5765576.1"/>
    </source>
</evidence>
<proteinExistence type="inferred from homology"/>
<dbReference type="GO" id="GO:0005886">
    <property type="term" value="C:plasma membrane"/>
    <property type="evidence" value="ECO:0007669"/>
    <property type="project" value="TreeGrafter"/>
</dbReference>
<evidence type="ECO:0000256" key="5">
    <source>
        <dbReference type="ARBA" id="ARBA00023136"/>
    </source>
</evidence>
<evidence type="ECO:0000256" key="3">
    <source>
        <dbReference type="ARBA" id="ARBA00022692"/>
    </source>
</evidence>
<gene>
    <name evidence="8" type="ORF">PODLI_1B004636</name>
</gene>
<dbReference type="InterPro" id="IPR018499">
    <property type="entry name" value="Tetraspanin/Peripherin"/>
</dbReference>
<dbReference type="PROSITE" id="PS00421">
    <property type="entry name" value="TM4_1"/>
    <property type="match status" value="1"/>
</dbReference>
<comment type="similarity">
    <text evidence="2">Belongs to the tetraspanin (TM4SF) family.</text>
</comment>
<dbReference type="SUPFAM" id="SSF48652">
    <property type="entry name" value="Tetraspanin"/>
    <property type="match status" value="1"/>
</dbReference>
<feature type="region of interest" description="Disordered" evidence="6">
    <location>
        <begin position="37"/>
        <end position="84"/>
    </location>
</feature>
<feature type="transmembrane region" description="Helical" evidence="7">
    <location>
        <begin position="136"/>
        <end position="162"/>
    </location>
</feature>
<dbReference type="PRINTS" id="PR00259">
    <property type="entry name" value="TMFOUR"/>
</dbReference>
<evidence type="ECO:0000256" key="1">
    <source>
        <dbReference type="ARBA" id="ARBA00004141"/>
    </source>
</evidence>
<reference evidence="8" key="1">
    <citation type="submission" date="2022-12" db="EMBL/GenBank/DDBJ databases">
        <authorList>
            <person name="Alioto T."/>
            <person name="Alioto T."/>
            <person name="Gomez Garrido J."/>
        </authorList>
    </citation>
    <scope>NUCLEOTIDE SEQUENCE</scope>
</reference>
<evidence type="ECO:0000256" key="6">
    <source>
        <dbReference type="SAM" id="MobiDB-lite"/>
    </source>
</evidence>
<dbReference type="Gene3D" id="1.10.1450.10">
    <property type="entry name" value="Tetraspanin"/>
    <property type="match status" value="1"/>
</dbReference>
<keyword evidence="9" id="KW-1185">Reference proteome</keyword>
<evidence type="ECO:0000256" key="7">
    <source>
        <dbReference type="SAM" id="Phobius"/>
    </source>
</evidence>
<dbReference type="InterPro" id="IPR018503">
    <property type="entry name" value="Tetraspanin_CS"/>
</dbReference>
<keyword evidence="4 7" id="KW-1133">Transmembrane helix</keyword>